<dbReference type="InterPro" id="IPR051044">
    <property type="entry name" value="MAG_DAG_Lipase"/>
</dbReference>
<dbReference type="InterPro" id="IPR022742">
    <property type="entry name" value="Hydrolase_4"/>
</dbReference>
<accession>X5MKY5</accession>
<dbReference type="Pfam" id="PF12146">
    <property type="entry name" value="Hydrolase_4"/>
    <property type="match status" value="1"/>
</dbReference>
<evidence type="ECO:0000313" key="4">
    <source>
        <dbReference type="Proteomes" id="UP000032160"/>
    </source>
</evidence>
<evidence type="ECO:0000256" key="1">
    <source>
        <dbReference type="SAM" id="MobiDB-lite"/>
    </source>
</evidence>
<dbReference type="AlphaFoldDB" id="X5MKY5"/>
<gene>
    <name evidence="3" type="ORF">BN1012_Phect786</name>
</gene>
<name>X5MKY5_9HYPH</name>
<feature type="compositionally biased region" description="Low complexity" evidence="1">
    <location>
        <begin position="1"/>
        <end position="13"/>
    </location>
</feature>
<dbReference type="EC" id="3.1.1.5" evidence="3"/>
<dbReference type="EMBL" id="HG966617">
    <property type="protein sequence ID" value="CDO59000.1"/>
    <property type="molecule type" value="Genomic_DNA"/>
</dbReference>
<protein>
    <submittedName>
        <fullName evidence="3">Lysophospholipase L2</fullName>
        <ecNumber evidence="3">3.1.1.5</ecNumber>
    </submittedName>
</protein>
<organism evidence="3 4">
    <name type="scientific">Candidatus Phaeomarinibacter ectocarpi</name>
    <dbReference type="NCBI Taxonomy" id="1458461"/>
    <lineage>
        <taxon>Bacteria</taxon>
        <taxon>Pseudomonadati</taxon>
        <taxon>Pseudomonadota</taxon>
        <taxon>Alphaproteobacteria</taxon>
        <taxon>Hyphomicrobiales</taxon>
        <taxon>Parvibaculaceae</taxon>
        <taxon>Candidatus Phaeomarinibacter</taxon>
    </lineage>
</organism>
<dbReference type="Proteomes" id="UP000032160">
    <property type="component" value="Chromosome I"/>
</dbReference>
<dbReference type="PATRIC" id="fig|1458461.3.peg.786"/>
<dbReference type="HOGENOM" id="CLU_026209_10_1_5"/>
<evidence type="ECO:0000313" key="3">
    <source>
        <dbReference type="EMBL" id="CDO59000.1"/>
    </source>
</evidence>
<dbReference type="InterPro" id="IPR029058">
    <property type="entry name" value="AB_hydrolase_fold"/>
</dbReference>
<sequence length="339" mass="36414">MTSPSVTAPSPTSGADLTDIPENPCPAGADAFWFDGYDGKPMRGAVWPATGAQARGTVLLFGGRTEFIEKYFEVVTQLRDRGFAVASMDWRGQGLSARGTENRLKGHIDHFNEFDRDMAKFVKLVGERNLPQPLIGMAHSMGGNNLMRWLHLADTDASLAAGLPKMKGVALSAPMVDLRLSTGAMLSMRLMGFTGIALGLGDKYLPGGGDDKAVGLDAFEDNIVTSDPERFARQVAIVKANSDLALASITLGWAGSAAESIDLLQSDSFVASIKTPVLFAGAEKDVLVSEKQVAAYARRVRGSTYVKCDGCKHEILMERDELQAPFWSAFDDFAESVLA</sequence>
<keyword evidence="3" id="KW-0378">Hydrolase</keyword>
<dbReference type="STRING" id="1458461.BN1012_Phect786"/>
<dbReference type="OrthoDB" id="9788260at2"/>
<feature type="region of interest" description="Disordered" evidence="1">
    <location>
        <begin position="1"/>
        <end position="21"/>
    </location>
</feature>
<evidence type="ECO:0000259" key="2">
    <source>
        <dbReference type="Pfam" id="PF12146"/>
    </source>
</evidence>
<dbReference type="KEGG" id="pect:BN1012_Phect786"/>
<dbReference type="SUPFAM" id="SSF53474">
    <property type="entry name" value="alpha/beta-Hydrolases"/>
    <property type="match status" value="1"/>
</dbReference>
<keyword evidence="4" id="KW-1185">Reference proteome</keyword>
<dbReference type="PANTHER" id="PTHR11614">
    <property type="entry name" value="PHOSPHOLIPASE-RELATED"/>
    <property type="match status" value="1"/>
</dbReference>
<dbReference type="RefSeq" id="WP_145973456.1">
    <property type="nucleotide sequence ID" value="NZ_HG966617.1"/>
</dbReference>
<reference evidence="3 4" key="1">
    <citation type="journal article" date="2014" name="Front. Genet.">
        <title>Genome and metabolic network of "Candidatus Phaeomarinobacter ectocarpi" Ec32, a new candidate genus of Alphaproteobacteria frequently associated with brown algae.</title>
        <authorList>
            <person name="Dittami S.M."/>
            <person name="Barbeyron T."/>
            <person name="Boyen C."/>
            <person name="Cambefort J."/>
            <person name="Collet G."/>
            <person name="Delage L."/>
            <person name="Gobet A."/>
            <person name="Groisillier A."/>
            <person name="Leblanc C."/>
            <person name="Michel G."/>
            <person name="Scornet D."/>
            <person name="Siegel A."/>
            <person name="Tapia J.E."/>
            <person name="Tonon T."/>
        </authorList>
    </citation>
    <scope>NUCLEOTIDE SEQUENCE [LARGE SCALE GENOMIC DNA]</scope>
    <source>
        <strain evidence="3 4">Ec32</strain>
    </source>
</reference>
<feature type="domain" description="Serine aminopeptidase S33" evidence="2">
    <location>
        <begin position="53"/>
        <end position="320"/>
    </location>
</feature>
<proteinExistence type="predicted"/>
<dbReference type="GO" id="GO:0004622">
    <property type="term" value="F:phosphatidylcholine lysophospholipase activity"/>
    <property type="evidence" value="ECO:0007669"/>
    <property type="project" value="UniProtKB-EC"/>
</dbReference>
<dbReference type="Gene3D" id="3.40.50.1820">
    <property type="entry name" value="alpha/beta hydrolase"/>
    <property type="match status" value="1"/>
</dbReference>